<evidence type="ECO:0000256" key="4">
    <source>
        <dbReference type="ARBA" id="ARBA00023136"/>
    </source>
</evidence>
<keyword evidence="3" id="KW-0732">Signal</keyword>
<keyword evidence="5" id="KW-0998">Cell outer membrane</keyword>
<dbReference type="RefSeq" id="WP_341837934.1">
    <property type="nucleotide sequence ID" value="NZ_CP149822.1"/>
</dbReference>
<keyword evidence="4" id="KW-0472">Membrane</keyword>
<organism evidence="8 9">
    <name type="scientific">Chitinophaga pollutisoli</name>
    <dbReference type="NCBI Taxonomy" id="3133966"/>
    <lineage>
        <taxon>Bacteria</taxon>
        <taxon>Pseudomonadati</taxon>
        <taxon>Bacteroidota</taxon>
        <taxon>Chitinophagia</taxon>
        <taxon>Chitinophagales</taxon>
        <taxon>Chitinophagaceae</taxon>
        <taxon>Chitinophaga</taxon>
    </lineage>
</organism>
<evidence type="ECO:0000313" key="9">
    <source>
        <dbReference type="Proteomes" id="UP001485459"/>
    </source>
</evidence>
<dbReference type="PROSITE" id="PS51257">
    <property type="entry name" value="PROKAR_LIPOPROTEIN"/>
    <property type="match status" value="1"/>
</dbReference>
<comment type="subcellular location">
    <subcellularLocation>
        <location evidence="1">Cell outer membrane</location>
    </subcellularLocation>
</comment>
<evidence type="ECO:0000256" key="2">
    <source>
        <dbReference type="ARBA" id="ARBA00006275"/>
    </source>
</evidence>
<evidence type="ECO:0000259" key="6">
    <source>
        <dbReference type="Pfam" id="PF07980"/>
    </source>
</evidence>
<dbReference type="Proteomes" id="UP001485459">
    <property type="component" value="Chromosome"/>
</dbReference>
<dbReference type="Gene3D" id="1.25.40.390">
    <property type="match status" value="1"/>
</dbReference>
<dbReference type="Pfam" id="PF07980">
    <property type="entry name" value="SusD_RagB"/>
    <property type="match status" value="1"/>
</dbReference>
<name>A0ABZ2YUG5_9BACT</name>
<accession>A0ABZ2YUG5</accession>
<reference evidence="9" key="1">
    <citation type="submission" date="2024-03" db="EMBL/GenBank/DDBJ databases">
        <title>Chitinophaga horti sp. nov., isolated from garden soil.</title>
        <authorList>
            <person name="Lee D.S."/>
            <person name="Han D.M."/>
            <person name="Baek J.H."/>
            <person name="Choi D.G."/>
            <person name="Jeon J.H."/>
            <person name="Jeon C.O."/>
        </authorList>
    </citation>
    <scope>NUCLEOTIDE SEQUENCE [LARGE SCALE GENOMIC DNA]</scope>
    <source>
        <strain evidence="9">GPA1</strain>
    </source>
</reference>
<dbReference type="SUPFAM" id="SSF48452">
    <property type="entry name" value="TPR-like"/>
    <property type="match status" value="1"/>
</dbReference>
<evidence type="ECO:0000256" key="1">
    <source>
        <dbReference type="ARBA" id="ARBA00004442"/>
    </source>
</evidence>
<dbReference type="InterPro" id="IPR012944">
    <property type="entry name" value="SusD_RagB_dom"/>
</dbReference>
<sequence>MKSFVYCIFVTLGCLFLGCKKATDWLNEPRSKQDVVFSAIEDYQKLLNNTSVFNLTLPTIGQVASDNIIVRDQFIQNLQIAERNSYLWNKDIFEGRSSVEYTVGYQAINYANIVLYGIEEIGRNSFNSATFDYVKGQAHFFRSLFYFELANLFCKPYYHETADVDLGLCLRTSPDINEITNRSSILETYNLIVRDALISAELLPETNIIKTRPSKCAAYLLLARIYLNMSDYENSRKYAELCLNLNNSLLDFNLKPSLNLPYRFPDYNEQNAEVVLYAQGNLYQTIFPSDFISYGVVDTSLYNEYEINDLRQIYFYNQIDVQAVKFKGGYTGNASNFCGLAINEAYLIRAESNIRLGNLNTARNDLNKLLRNRYKAGTYEDYASNNADSLLRKVLIERRKELPFTGNIRWQDLRRINLDPSLATPIYRKVNGILIELQPNDKRYVYPIPQNEINLTGITQNER</sequence>
<keyword evidence="9" id="KW-1185">Reference proteome</keyword>
<dbReference type="EMBL" id="CP149822">
    <property type="protein sequence ID" value="WZN43113.1"/>
    <property type="molecule type" value="Genomic_DNA"/>
</dbReference>
<evidence type="ECO:0000313" key="8">
    <source>
        <dbReference type="EMBL" id="WZN43113.1"/>
    </source>
</evidence>
<dbReference type="InterPro" id="IPR011990">
    <property type="entry name" value="TPR-like_helical_dom_sf"/>
</dbReference>
<proteinExistence type="inferred from homology"/>
<evidence type="ECO:0000256" key="5">
    <source>
        <dbReference type="ARBA" id="ARBA00023237"/>
    </source>
</evidence>
<evidence type="ECO:0000259" key="7">
    <source>
        <dbReference type="Pfam" id="PF14322"/>
    </source>
</evidence>
<protein>
    <submittedName>
        <fullName evidence="8">RagB/SusD family nutrient uptake outer membrane protein</fullName>
    </submittedName>
</protein>
<dbReference type="Pfam" id="PF14322">
    <property type="entry name" value="SusD-like_3"/>
    <property type="match status" value="1"/>
</dbReference>
<gene>
    <name evidence="8" type="ORF">WJU16_08715</name>
</gene>
<feature type="domain" description="SusD-like N-terminal" evidence="7">
    <location>
        <begin position="76"/>
        <end position="227"/>
    </location>
</feature>
<feature type="domain" description="RagB/SusD" evidence="6">
    <location>
        <begin position="331"/>
        <end position="461"/>
    </location>
</feature>
<dbReference type="InterPro" id="IPR033985">
    <property type="entry name" value="SusD-like_N"/>
</dbReference>
<evidence type="ECO:0000256" key="3">
    <source>
        <dbReference type="ARBA" id="ARBA00022729"/>
    </source>
</evidence>
<comment type="similarity">
    <text evidence="2">Belongs to the SusD family.</text>
</comment>